<dbReference type="AlphaFoldDB" id="A0A0C3DLL6"/>
<reference evidence="2" key="2">
    <citation type="submission" date="2015-01" db="EMBL/GenBank/DDBJ databases">
        <title>Evolutionary Origins and Diversification of the Mycorrhizal Mutualists.</title>
        <authorList>
            <consortium name="DOE Joint Genome Institute"/>
            <consortium name="Mycorrhizal Genomics Consortium"/>
            <person name="Kohler A."/>
            <person name="Kuo A."/>
            <person name="Nagy L.G."/>
            <person name="Floudas D."/>
            <person name="Copeland A."/>
            <person name="Barry K.W."/>
            <person name="Cichocki N."/>
            <person name="Veneault-Fourrey C."/>
            <person name="LaButti K."/>
            <person name="Lindquist E.A."/>
            <person name="Lipzen A."/>
            <person name="Lundell T."/>
            <person name="Morin E."/>
            <person name="Murat C."/>
            <person name="Riley R."/>
            <person name="Ohm R."/>
            <person name="Sun H."/>
            <person name="Tunlid A."/>
            <person name="Henrissat B."/>
            <person name="Grigoriev I.V."/>
            <person name="Hibbett D.S."/>
            <person name="Martin F."/>
        </authorList>
    </citation>
    <scope>NUCLEOTIDE SEQUENCE [LARGE SCALE GENOMIC DNA]</scope>
    <source>
        <strain evidence="2">Foug A</strain>
    </source>
</reference>
<dbReference type="STRING" id="1036808.A0A0C3DLL6"/>
<gene>
    <name evidence="1" type="ORF">SCLCIDRAFT_91723</name>
</gene>
<reference evidence="1 2" key="1">
    <citation type="submission" date="2014-04" db="EMBL/GenBank/DDBJ databases">
        <authorList>
            <consortium name="DOE Joint Genome Institute"/>
            <person name="Kuo A."/>
            <person name="Kohler A."/>
            <person name="Nagy L.G."/>
            <person name="Floudas D."/>
            <person name="Copeland A."/>
            <person name="Barry K.W."/>
            <person name="Cichocki N."/>
            <person name="Veneault-Fourrey C."/>
            <person name="LaButti K."/>
            <person name="Lindquist E.A."/>
            <person name="Lipzen A."/>
            <person name="Lundell T."/>
            <person name="Morin E."/>
            <person name="Murat C."/>
            <person name="Sun H."/>
            <person name="Tunlid A."/>
            <person name="Henrissat B."/>
            <person name="Grigoriev I.V."/>
            <person name="Hibbett D.S."/>
            <person name="Martin F."/>
            <person name="Nordberg H.P."/>
            <person name="Cantor M.N."/>
            <person name="Hua S.X."/>
        </authorList>
    </citation>
    <scope>NUCLEOTIDE SEQUENCE [LARGE SCALE GENOMIC DNA]</scope>
    <source>
        <strain evidence="1 2">Foug A</strain>
    </source>
</reference>
<name>A0A0C3DLL6_9AGAM</name>
<evidence type="ECO:0000313" key="1">
    <source>
        <dbReference type="EMBL" id="KIM57119.1"/>
    </source>
</evidence>
<proteinExistence type="predicted"/>
<evidence type="ECO:0000313" key="2">
    <source>
        <dbReference type="Proteomes" id="UP000053989"/>
    </source>
</evidence>
<dbReference type="EMBL" id="KN822105">
    <property type="protein sequence ID" value="KIM57119.1"/>
    <property type="molecule type" value="Genomic_DNA"/>
</dbReference>
<protein>
    <submittedName>
        <fullName evidence="1">Uncharacterized protein</fullName>
    </submittedName>
</protein>
<keyword evidence="2" id="KW-1185">Reference proteome</keyword>
<dbReference type="Gene3D" id="3.60.130.30">
    <property type="match status" value="1"/>
</dbReference>
<organism evidence="1 2">
    <name type="scientific">Scleroderma citrinum Foug A</name>
    <dbReference type="NCBI Taxonomy" id="1036808"/>
    <lineage>
        <taxon>Eukaryota</taxon>
        <taxon>Fungi</taxon>
        <taxon>Dikarya</taxon>
        <taxon>Basidiomycota</taxon>
        <taxon>Agaricomycotina</taxon>
        <taxon>Agaricomycetes</taxon>
        <taxon>Agaricomycetidae</taxon>
        <taxon>Boletales</taxon>
        <taxon>Sclerodermatineae</taxon>
        <taxon>Sclerodermataceae</taxon>
        <taxon>Scleroderma</taxon>
    </lineage>
</organism>
<accession>A0A0C3DLL6</accession>
<feature type="non-terminal residue" evidence="1">
    <location>
        <position position="174"/>
    </location>
</feature>
<feature type="non-terminal residue" evidence="1">
    <location>
        <position position="1"/>
    </location>
</feature>
<dbReference type="Proteomes" id="UP000053989">
    <property type="component" value="Unassembled WGS sequence"/>
</dbReference>
<dbReference type="OrthoDB" id="2690740at2759"/>
<dbReference type="HOGENOM" id="CLU_087177_0_0_1"/>
<dbReference type="InParanoid" id="A0A0C3DLL6"/>
<sequence length="174" mass="20045">FECTHFTWYNRYPTQGDSTPKDVHPHLLYVKGAEHTNFSQLLPYQASEQAEHEPLYQNLVTAFDKVFDWVENMMSSYLPEEYEMLMQLLDHLPGNSHSPVPPFASLVINLNVCYAQRTEAHHDKQDKDLCLVLPIGLFEGGGLVLYEQGLVLELRLGDIIVFRSAETTHFNLDY</sequence>